<dbReference type="InterPro" id="IPR036879">
    <property type="entry name" value="TF_MADSbox_sf"/>
</dbReference>
<dbReference type="PROSITE" id="PS50066">
    <property type="entry name" value="MADS_BOX_2"/>
    <property type="match status" value="1"/>
</dbReference>
<dbReference type="EMBL" id="JAQQAF010000006">
    <property type="protein sequence ID" value="KAJ8477572.1"/>
    <property type="molecule type" value="Genomic_DNA"/>
</dbReference>
<organism evidence="9 10">
    <name type="scientific">Ensete ventricosum</name>
    <name type="common">Abyssinian banana</name>
    <name type="synonym">Musa ensete</name>
    <dbReference type="NCBI Taxonomy" id="4639"/>
    <lineage>
        <taxon>Eukaryota</taxon>
        <taxon>Viridiplantae</taxon>
        <taxon>Streptophyta</taxon>
        <taxon>Embryophyta</taxon>
        <taxon>Tracheophyta</taxon>
        <taxon>Spermatophyta</taxon>
        <taxon>Magnoliopsida</taxon>
        <taxon>Liliopsida</taxon>
        <taxon>Zingiberales</taxon>
        <taxon>Musaceae</taxon>
        <taxon>Ensete</taxon>
    </lineage>
</organism>
<keyword evidence="5" id="KW-0539">Nucleus</keyword>
<dbReference type="GO" id="GO:0003700">
    <property type="term" value="F:DNA-binding transcription factor activity"/>
    <property type="evidence" value="ECO:0007669"/>
    <property type="project" value="InterPro"/>
</dbReference>
<dbReference type="FunFam" id="3.40.1810.10:FF:000008">
    <property type="entry name" value="MADS-box transcription factor 1"/>
    <property type="match status" value="1"/>
</dbReference>
<dbReference type="Gene3D" id="3.40.1810.10">
    <property type="entry name" value="Transcription factor, MADS-box"/>
    <property type="match status" value="1"/>
</dbReference>
<evidence type="ECO:0000256" key="3">
    <source>
        <dbReference type="ARBA" id="ARBA00023125"/>
    </source>
</evidence>
<dbReference type="SMART" id="SM00432">
    <property type="entry name" value="MADS"/>
    <property type="match status" value="1"/>
</dbReference>
<evidence type="ECO:0000259" key="8">
    <source>
        <dbReference type="PROSITE" id="PS51297"/>
    </source>
</evidence>
<dbReference type="InterPro" id="IPR002100">
    <property type="entry name" value="TF_MADSbox"/>
</dbReference>
<dbReference type="Pfam" id="PF00319">
    <property type="entry name" value="SRF-TF"/>
    <property type="match status" value="1"/>
</dbReference>
<dbReference type="CDD" id="cd00265">
    <property type="entry name" value="MADS_MEF2_like"/>
    <property type="match status" value="1"/>
</dbReference>
<evidence type="ECO:0000256" key="1">
    <source>
        <dbReference type="ARBA" id="ARBA00004123"/>
    </source>
</evidence>
<sequence length="199" mass="22622">MVRGKTEVRLIENAASRQVTFSKRRSGLLKKAYELSVLCDAEVALIVFSSRGKLWEFSSSSSIQKTMDRYMMHTKDVNTKHSAMAKEIKDLMSEATNMTKKIELIEAHKRKLLGETLGACSAAELHELGNQLEESLRQIRKRKVTEQIAELKEKEKSLLKENKLLHEKFKGGRMLQLNATEVQSMEVNTELMIGRPGTL</sequence>
<keyword evidence="6" id="KW-0175">Coiled coil</keyword>
<dbReference type="PROSITE" id="PS51297">
    <property type="entry name" value="K_BOX"/>
    <property type="match status" value="1"/>
</dbReference>
<dbReference type="SUPFAM" id="SSF55455">
    <property type="entry name" value="SRF-like"/>
    <property type="match status" value="1"/>
</dbReference>
<evidence type="ECO:0000256" key="4">
    <source>
        <dbReference type="ARBA" id="ARBA00023163"/>
    </source>
</evidence>
<evidence type="ECO:0008006" key="11">
    <source>
        <dbReference type="Google" id="ProtNLM"/>
    </source>
</evidence>
<evidence type="ECO:0000256" key="2">
    <source>
        <dbReference type="ARBA" id="ARBA00023015"/>
    </source>
</evidence>
<dbReference type="PRINTS" id="PR00404">
    <property type="entry name" value="MADSDOMAIN"/>
</dbReference>
<reference evidence="9 10" key="1">
    <citation type="submission" date="2022-12" db="EMBL/GenBank/DDBJ databases">
        <title>Chromosome-scale assembly of the Ensete ventricosum genome.</title>
        <authorList>
            <person name="Dussert Y."/>
            <person name="Stocks J."/>
            <person name="Wendawek A."/>
            <person name="Woldeyes F."/>
            <person name="Nichols R.A."/>
            <person name="Borrell J.S."/>
        </authorList>
    </citation>
    <scope>NUCLEOTIDE SEQUENCE [LARGE SCALE GENOMIC DNA]</scope>
    <source>
        <strain evidence="10">cv. Maze</strain>
        <tissue evidence="9">Seeds</tissue>
    </source>
</reference>
<proteinExistence type="predicted"/>
<dbReference type="AlphaFoldDB" id="A0AAV8QN73"/>
<gene>
    <name evidence="9" type="ORF">OPV22_021299</name>
</gene>
<accession>A0AAV8QN73</accession>
<dbReference type="InterPro" id="IPR002487">
    <property type="entry name" value="TF_Kbox"/>
</dbReference>
<evidence type="ECO:0000259" key="7">
    <source>
        <dbReference type="PROSITE" id="PS50066"/>
    </source>
</evidence>
<evidence type="ECO:0000313" key="10">
    <source>
        <dbReference type="Proteomes" id="UP001222027"/>
    </source>
</evidence>
<comment type="subcellular location">
    <subcellularLocation>
        <location evidence="1">Nucleus</location>
    </subcellularLocation>
</comment>
<keyword evidence="10" id="KW-1185">Reference proteome</keyword>
<evidence type="ECO:0000256" key="6">
    <source>
        <dbReference type="SAM" id="Coils"/>
    </source>
</evidence>
<dbReference type="Pfam" id="PF01486">
    <property type="entry name" value="K-box"/>
    <property type="match status" value="1"/>
</dbReference>
<name>A0AAV8QN73_ENSVE</name>
<keyword evidence="4" id="KW-0804">Transcription</keyword>
<feature type="domain" description="MADS-box" evidence="7">
    <location>
        <begin position="1"/>
        <end position="61"/>
    </location>
</feature>
<evidence type="ECO:0000256" key="5">
    <source>
        <dbReference type="ARBA" id="ARBA00023242"/>
    </source>
</evidence>
<comment type="caution">
    <text evidence="9">The sequence shown here is derived from an EMBL/GenBank/DDBJ whole genome shotgun (WGS) entry which is preliminary data.</text>
</comment>
<dbReference type="PROSITE" id="PS00350">
    <property type="entry name" value="MADS_BOX_1"/>
    <property type="match status" value="1"/>
</dbReference>
<dbReference type="PANTHER" id="PTHR48019">
    <property type="entry name" value="SERUM RESPONSE FACTOR HOMOLOG"/>
    <property type="match status" value="1"/>
</dbReference>
<dbReference type="GO" id="GO:0045944">
    <property type="term" value="P:positive regulation of transcription by RNA polymerase II"/>
    <property type="evidence" value="ECO:0007669"/>
    <property type="project" value="InterPro"/>
</dbReference>
<feature type="coiled-coil region" evidence="6">
    <location>
        <begin position="88"/>
        <end position="168"/>
    </location>
</feature>
<dbReference type="InterPro" id="IPR050142">
    <property type="entry name" value="MADS-box/MEF2_TF"/>
</dbReference>
<dbReference type="GO" id="GO:0005634">
    <property type="term" value="C:nucleus"/>
    <property type="evidence" value="ECO:0007669"/>
    <property type="project" value="UniProtKB-SubCell"/>
</dbReference>
<dbReference type="GO" id="GO:0046983">
    <property type="term" value="F:protein dimerization activity"/>
    <property type="evidence" value="ECO:0007669"/>
    <property type="project" value="InterPro"/>
</dbReference>
<keyword evidence="3" id="KW-0238">DNA-binding</keyword>
<keyword evidence="2" id="KW-0805">Transcription regulation</keyword>
<feature type="domain" description="K-box" evidence="8">
    <location>
        <begin position="88"/>
        <end position="175"/>
    </location>
</feature>
<dbReference type="Proteomes" id="UP001222027">
    <property type="component" value="Unassembled WGS sequence"/>
</dbReference>
<dbReference type="InterPro" id="IPR033896">
    <property type="entry name" value="MEF2-like_N"/>
</dbReference>
<evidence type="ECO:0000313" key="9">
    <source>
        <dbReference type="EMBL" id="KAJ8477572.1"/>
    </source>
</evidence>
<dbReference type="GO" id="GO:0000977">
    <property type="term" value="F:RNA polymerase II transcription regulatory region sequence-specific DNA binding"/>
    <property type="evidence" value="ECO:0007669"/>
    <property type="project" value="InterPro"/>
</dbReference>
<protein>
    <recommendedName>
        <fullName evidence="11">MADS-box domain-containing protein</fullName>
    </recommendedName>
</protein>